<organism evidence="10">
    <name type="scientific">Candidatus Fermentithermobacillus carboniphilus</name>
    <dbReference type="NCBI Taxonomy" id="3085328"/>
    <lineage>
        <taxon>Bacteria</taxon>
        <taxon>Bacillati</taxon>
        <taxon>Bacillota</taxon>
        <taxon>Candidatus Fermentithermobacillia</taxon>
        <taxon>Candidatus Fermentithermobacillales</taxon>
        <taxon>Candidatus Fermentithermobacillaceae</taxon>
        <taxon>Candidatus Fermentithermobacillus</taxon>
    </lineage>
</organism>
<comment type="subunit">
    <text evidence="8">The complex is composed of six subunits: RnfA, RnfB, RnfC, RnfD, RnfE and RnfG.</text>
</comment>
<dbReference type="SUPFAM" id="SSF142019">
    <property type="entry name" value="Nqo1 FMN-binding domain-like"/>
    <property type="match status" value="1"/>
</dbReference>
<dbReference type="PROSITE" id="PS00198">
    <property type="entry name" value="4FE4S_FER_1"/>
    <property type="match status" value="1"/>
</dbReference>
<proteinExistence type="inferred from homology"/>
<dbReference type="InterPro" id="IPR019554">
    <property type="entry name" value="Soluble_ligand-bd"/>
</dbReference>
<dbReference type="PANTHER" id="PTHR43034:SF2">
    <property type="entry name" value="ION-TRANSLOCATING OXIDOREDUCTASE COMPLEX SUBUNIT C"/>
    <property type="match status" value="1"/>
</dbReference>
<evidence type="ECO:0000256" key="4">
    <source>
        <dbReference type="ARBA" id="ARBA00022737"/>
    </source>
</evidence>
<feature type="binding site" evidence="8">
    <location>
        <position position="414"/>
    </location>
    <ligand>
        <name>[4Fe-4S] cluster</name>
        <dbReference type="ChEBI" id="CHEBI:49883"/>
        <label>2</label>
    </ligand>
</feature>
<dbReference type="InterPro" id="IPR017900">
    <property type="entry name" value="4Fe4S_Fe_S_CS"/>
</dbReference>
<evidence type="ECO:0000256" key="6">
    <source>
        <dbReference type="ARBA" id="ARBA00023004"/>
    </source>
</evidence>
<sequence>MPVISLKRTSGGVRVDDKKDLSAGSPIEPAGIPGELVLFLSQHTGAPSKPVVKVQDLVKRGQLLAEPQGAISAALHAPTSGKVKAIEPRYHPIQGRLVDAIVLEPDGKNEVFEGVVPRARDLDSISGEEIIAFVREIGLVGLGGAAFPTAVKLTPPADKPIDTYLLNGAECEPYLTSDYRLMLEEAEVVIFGFRALLKAARVARGIVCIEDNKPEAISAMQRAMSPFPELDLAVLPSRYPRGGEKQLIEAVLGREVPPAGLPLDVGVIVSNVGTAFTLGKAIRTGLPLVERVISVTGEGVTRPSNFLALIGTPVSYLIEKAGGFSGTPGKVIMGGPMMGISVKSLDVPVLKGTSGIVVLKKEQVKKDKMLPCIRCGRCVDACPLRLLPVWMAAYAERGLLEEAERARVLDCCECGACAYECPAKRPLVQWIRMAKSEILAKRRAQNHARK</sequence>
<feature type="domain" description="4Fe-4S ferredoxin-type" evidence="9">
    <location>
        <begin position="362"/>
        <end position="392"/>
    </location>
</feature>
<reference evidence="10" key="2">
    <citation type="journal article" date="2023" name="Biology">
        <title>Prokaryotic Life Associated with Coal-Fire Gas Vents Revealed by Metagenomics.</title>
        <authorList>
            <person name="Kadnikov V.V."/>
            <person name="Mardanov A.V."/>
            <person name="Beletsky A.V."/>
            <person name="Karnachuk O.V."/>
            <person name="Ravin N.V."/>
        </authorList>
    </citation>
    <scope>NUCLEOTIDE SEQUENCE</scope>
    <source>
        <strain evidence="10">Bu02</strain>
    </source>
</reference>
<evidence type="ECO:0000256" key="3">
    <source>
        <dbReference type="ARBA" id="ARBA00022723"/>
    </source>
</evidence>
<keyword evidence="6 8" id="KW-0408">Iron</keyword>
<dbReference type="KEGG" id="fcz:IMF26_08020"/>
<keyword evidence="3 8" id="KW-0479">Metal-binding</keyword>
<accession>A0AAT9LES6</accession>
<dbReference type="InterPro" id="IPR026902">
    <property type="entry name" value="RnfC_N"/>
</dbReference>
<evidence type="ECO:0000256" key="2">
    <source>
        <dbReference type="ARBA" id="ARBA00022485"/>
    </source>
</evidence>
<dbReference type="EMBL" id="CP062796">
    <property type="protein sequence ID" value="QUL99650.1"/>
    <property type="molecule type" value="Genomic_DNA"/>
</dbReference>
<dbReference type="EC" id="7.-.-.-" evidence="8"/>
<dbReference type="NCBIfam" id="TIGR01945">
    <property type="entry name" value="rnfC"/>
    <property type="match status" value="1"/>
</dbReference>
<evidence type="ECO:0000256" key="7">
    <source>
        <dbReference type="ARBA" id="ARBA00023014"/>
    </source>
</evidence>
<evidence type="ECO:0000259" key="9">
    <source>
        <dbReference type="PROSITE" id="PS51379"/>
    </source>
</evidence>
<dbReference type="InterPro" id="IPR017896">
    <property type="entry name" value="4Fe4S_Fe-S-bd"/>
</dbReference>
<feature type="binding site" evidence="8">
    <location>
        <position position="372"/>
    </location>
    <ligand>
        <name>[4Fe-4S] cluster</name>
        <dbReference type="ChEBI" id="CHEBI:49883"/>
        <label>1</label>
    </ligand>
</feature>
<dbReference type="InterPro" id="IPR010208">
    <property type="entry name" value="Ion_transpt_RnfC/RsxC"/>
</dbReference>
<feature type="binding site" evidence="8">
    <location>
        <position position="378"/>
    </location>
    <ligand>
        <name>[4Fe-4S] cluster</name>
        <dbReference type="ChEBI" id="CHEBI:49883"/>
        <label>1</label>
    </ligand>
</feature>
<feature type="binding site" evidence="8">
    <location>
        <position position="411"/>
    </location>
    <ligand>
        <name>[4Fe-4S] cluster</name>
        <dbReference type="ChEBI" id="CHEBI:49883"/>
        <label>2</label>
    </ligand>
</feature>
<dbReference type="AlphaFoldDB" id="A0AAT9LES6"/>
<dbReference type="Pfam" id="PF01512">
    <property type="entry name" value="Complex1_51K"/>
    <property type="match status" value="1"/>
</dbReference>
<dbReference type="GO" id="GO:0009055">
    <property type="term" value="F:electron transfer activity"/>
    <property type="evidence" value="ECO:0007669"/>
    <property type="project" value="InterPro"/>
</dbReference>
<keyword evidence="4 8" id="KW-0677">Repeat</keyword>
<dbReference type="PROSITE" id="PS51379">
    <property type="entry name" value="4FE4S_FER_2"/>
    <property type="match status" value="1"/>
</dbReference>
<dbReference type="GO" id="GO:0051539">
    <property type="term" value="F:4 iron, 4 sulfur cluster binding"/>
    <property type="evidence" value="ECO:0007669"/>
    <property type="project" value="UniProtKB-KW"/>
</dbReference>
<dbReference type="InterPro" id="IPR037225">
    <property type="entry name" value="Nuo51_FMN-bd_sf"/>
</dbReference>
<dbReference type="Gene3D" id="3.40.50.11540">
    <property type="entry name" value="NADH-ubiquinone oxidoreductase 51kDa subunit"/>
    <property type="match status" value="1"/>
</dbReference>
<comment type="cofactor">
    <cofactor evidence="8">
        <name>[4Fe-4S] cluster</name>
        <dbReference type="ChEBI" id="CHEBI:49883"/>
    </cofactor>
    <text evidence="8">Binds 2 [4Fe-4S] clusters per subunit.</text>
</comment>
<dbReference type="HAMAP" id="MF_00461">
    <property type="entry name" value="RsxC_RnfC"/>
    <property type="match status" value="1"/>
</dbReference>
<feature type="binding site" evidence="8">
    <location>
        <position position="421"/>
    </location>
    <ligand>
        <name>[4Fe-4S] cluster</name>
        <dbReference type="ChEBI" id="CHEBI:49883"/>
        <label>1</label>
    </ligand>
</feature>
<dbReference type="GO" id="GO:0046872">
    <property type="term" value="F:metal ion binding"/>
    <property type="evidence" value="ECO:0007669"/>
    <property type="project" value="UniProtKB-KW"/>
</dbReference>
<evidence type="ECO:0000313" key="10">
    <source>
        <dbReference type="EMBL" id="QUL99650.1"/>
    </source>
</evidence>
<keyword evidence="8" id="KW-1003">Cell membrane</keyword>
<feature type="binding site" evidence="8">
    <location>
        <position position="382"/>
    </location>
    <ligand>
        <name>[4Fe-4S] cluster</name>
        <dbReference type="ChEBI" id="CHEBI:49883"/>
        <label>2</label>
    </ligand>
</feature>
<keyword evidence="8" id="KW-1278">Translocase</keyword>
<dbReference type="Pfam" id="PF10531">
    <property type="entry name" value="SLBB"/>
    <property type="match status" value="1"/>
</dbReference>
<dbReference type="Gene3D" id="3.30.70.20">
    <property type="match status" value="1"/>
</dbReference>
<evidence type="ECO:0000256" key="5">
    <source>
        <dbReference type="ARBA" id="ARBA00022982"/>
    </source>
</evidence>
<reference evidence="10" key="1">
    <citation type="submission" date="2020-10" db="EMBL/GenBank/DDBJ databases">
        <authorList>
            <person name="Kadnikov V."/>
            <person name="Beletsky A.V."/>
            <person name="Mardanov A.V."/>
            <person name="Karnachuk O.V."/>
            <person name="Ravin N.V."/>
        </authorList>
    </citation>
    <scope>NUCLEOTIDE SEQUENCE</scope>
    <source>
        <strain evidence="10">Bu02</strain>
    </source>
</reference>
<comment type="function">
    <text evidence="8">Part of a membrane-bound complex that couples electron transfer with translocation of ions across the membrane.</text>
</comment>
<keyword evidence="7 8" id="KW-0411">Iron-sulfur</keyword>
<feature type="binding site" evidence="8">
    <location>
        <position position="417"/>
    </location>
    <ligand>
        <name>[4Fe-4S] cluster</name>
        <dbReference type="ChEBI" id="CHEBI:49883"/>
        <label>2</label>
    </ligand>
</feature>
<dbReference type="SUPFAM" id="SSF46548">
    <property type="entry name" value="alpha-helical ferredoxin"/>
    <property type="match status" value="1"/>
</dbReference>
<dbReference type="GO" id="GO:0005886">
    <property type="term" value="C:plasma membrane"/>
    <property type="evidence" value="ECO:0007669"/>
    <property type="project" value="UniProtKB-SubCell"/>
</dbReference>
<keyword evidence="5 8" id="KW-0249">Electron transport</keyword>
<evidence type="ECO:0000256" key="1">
    <source>
        <dbReference type="ARBA" id="ARBA00022448"/>
    </source>
</evidence>
<dbReference type="NCBIfam" id="NF003454">
    <property type="entry name" value="PRK05035.1"/>
    <property type="match status" value="1"/>
</dbReference>
<protein>
    <recommendedName>
        <fullName evidence="8">Ion-translocating oxidoreductase complex subunit C</fullName>
        <ecNumber evidence="8">7.-.-.-</ecNumber>
    </recommendedName>
    <alternativeName>
        <fullName evidence="8">Rnf electron transport complex subunit C</fullName>
    </alternativeName>
</protein>
<dbReference type="GO" id="GO:0022900">
    <property type="term" value="P:electron transport chain"/>
    <property type="evidence" value="ECO:0007669"/>
    <property type="project" value="UniProtKB-UniRule"/>
</dbReference>
<gene>
    <name evidence="10" type="primary">rsxC</name>
    <name evidence="8" type="synonym">rnfC</name>
    <name evidence="10" type="ORF">IMF26_08020</name>
</gene>
<dbReference type="InterPro" id="IPR011538">
    <property type="entry name" value="Nuo51_FMN-bd"/>
</dbReference>
<keyword evidence="1 8" id="KW-0813">Transport</keyword>
<evidence type="ECO:0000256" key="8">
    <source>
        <dbReference type="HAMAP-Rule" id="MF_00461"/>
    </source>
</evidence>
<comment type="subcellular location">
    <subcellularLocation>
        <location evidence="8">Cell membrane</location>
        <topology evidence="8">Peripheral membrane protein</topology>
    </subcellularLocation>
</comment>
<dbReference type="PANTHER" id="PTHR43034">
    <property type="entry name" value="ION-TRANSLOCATING OXIDOREDUCTASE COMPLEX SUBUNIT C"/>
    <property type="match status" value="1"/>
</dbReference>
<dbReference type="Pfam" id="PF13237">
    <property type="entry name" value="Fer4_10"/>
    <property type="match status" value="1"/>
</dbReference>
<feature type="binding site" evidence="8">
    <location>
        <position position="375"/>
    </location>
    <ligand>
        <name>[4Fe-4S] cluster</name>
        <dbReference type="ChEBI" id="CHEBI:49883"/>
        <label>1</label>
    </ligand>
</feature>
<comment type="similarity">
    <text evidence="8">Belongs to the 4Fe4S bacterial-type ferredoxin family. RnfC subfamily.</text>
</comment>
<name>A0AAT9LES6_9FIRM</name>
<dbReference type="Pfam" id="PF13375">
    <property type="entry name" value="RnfC_N"/>
    <property type="match status" value="1"/>
</dbReference>
<keyword evidence="2 8" id="KW-0004">4Fe-4S</keyword>
<keyword evidence="8" id="KW-0472">Membrane</keyword>